<dbReference type="Proteomes" id="UP001139516">
    <property type="component" value="Unassembled WGS sequence"/>
</dbReference>
<reference evidence="1" key="1">
    <citation type="submission" date="2022-04" db="EMBL/GenBank/DDBJ databases">
        <title>Roseomonas acroporae sp. nov., isolated from coral Acropora digitifera.</title>
        <authorList>
            <person name="Sun H."/>
        </authorList>
    </citation>
    <scope>NUCLEOTIDE SEQUENCE</scope>
    <source>
        <strain evidence="1">NAR14</strain>
    </source>
</reference>
<dbReference type="AlphaFoldDB" id="A0A9X1Y6F3"/>
<evidence type="ECO:0000313" key="2">
    <source>
        <dbReference type="Proteomes" id="UP001139516"/>
    </source>
</evidence>
<keyword evidence="2" id="KW-1185">Reference proteome</keyword>
<accession>A0A9X1Y6F3</accession>
<dbReference type="RefSeq" id="WP_248666087.1">
    <property type="nucleotide sequence ID" value="NZ_JALPRX010000022.1"/>
</dbReference>
<sequence>METTSHFINGIFPFSGTGLAKPAMLDAATAYTVPSDKRAQLIYFRAGNSADALVSVSLTKDGKPMRMFPIGAKSAVHVPLAVVEDIFPESRIEVLVAAPEGVSGEIVLDIGLLEV</sequence>
<evidence type="ECO:0008006" key="3">
    <source>
        <dbReference type="Google" id="ProtNLM"/>
    </source>
</evidence>
<protein>
    <recommendedName>
        <fullName evidence="3">Molybdopterin oxidoreductase</fullName>
    </recommendedName>
</protein>
<proteinExistence type="predicted"/>
<evidence type="ECO:0000313" key="1">
    <source>
        <dbReference type="EMBL" id="MCK8783968.1"/>
    </source>
</evidence>
<comment type="caution">
    <text evidence="1">The sequence shown here is derived from an EMBL/GenBank/DDBJ whole genome shotgun (WGS) entry which is preliminary data.</text>
</comment>
<organism evidence="1 2">
    <name type="scientific">Roseomonas acroporae</name>
    <dbReference type="NCBI Taxonomy" id="2937791"/>
    <lineage>
        <taxon>Bacteria</taxon>
        <taxon>Pseudomonadati</taxon>
        <taxon>Pseudomonadota</taxon>
        <taxon>Alphaproteobacteria</taxon>
        <taxon>Acetobacterales</taxon>
        <taxon>Roseomonadaceae</taxon>
        <taxon>Roseomonas</taxon>
    </lineage>
</organism>
<name>A0A9X1Y6F3_9PROT</name>
<gene>
    <name evidence="1" type="ORF">M0638_06190</name>
</gene>
<dbReference type="EMBL" id="JALPRX010000022">
    <property type="protein sequence ID" value="MCK8783968.1"/>
    <property type="molecule type" value="Genomic_DNA"/>
</dbReference>